<dbReference type="OrthoDB" id="5417895at2759"/>
<dbReference type="Proteomes" id="UP000019487">
    <property type="component" value="Unassembled WGS sequence"/>
</dbReference>
<gene>
    <name evidence="1" type="ORF">SBOR_6315</name>
</gene>
<sequence length="274" mass="30863">MAHGPWAHIARDCLNGLFNGSPENGQHSWAMLDVPIPASQTAAAQAIQVQDQMAHLVQSPKHHLRIAMNPMTTERRHEVPSNVSPYGLPSVYAIRQPFRMNKPTKIMSIILAPSTKMQRSTGATENHLDSQHHTTSFSLEAKSPPWTLQHWSCGCARERRMQRSTVTNGSRPSSNMVQLNGQASEDSIALQCKRHRSLYFSFSTKKWGTRCIVTSLLTCRRHTHDIPVLAPPKTIPASVRSAVQYWRQLPLNMAVIPFLRQWQVGWVHTVKSLT</sequence>
<name>W9C933_SCLBF</name>
<accession>W9C933</accession>
<keyword evidence="2" id="KW-1185">Reference proteome</keyword>
<organism evidence="1 2">
    <name type="scientific">Sclerotinia borealis (strain F-4128)</name>
    <dbReference type="NCBI Taxonomy" id="1432307"/>
    <lineage>
        <taxon>Eukaryota</taxon>
        <taxon>Fungi</taxon>
        <taxon>Dikarya</taxon>
        <taxon>Ascomycota</taxon>
        <taxon>Pezizomycotina</taxon>
        <taxon>Leotiomycetes</taxon>
        <taxon>Helotiales</taxon>
        <taxon>Sclerotiniaceae</taxon>
        <taxon>Sclerotinia</taxon>
    </lineage>
</organism>
<evidence type="ECO:0000313" key="2">
    <source>
        <dbReference type="Proteomes" id="UP000019487"/>
    </source>
</evidence>
<proteinExistence type="predicted"/>
<reference evidence="1 2" key="1">
    <citation type="journal article" date="2014" name="Genome Announc.">
        <title>Draft genome sequence of Sclerotinia borealis, a psychrophilic plant pathogenic fungus.</title>
        <authorList>
            <person name="Mardanov A.V."/>
            <person name="Beletsky A.V."/>
            <person name="Kadnikov V.V."/>
            <person name="Ignatov A.N."/>
            <person name="Ravin N.V."/>
        </authorList>
    </citation>
    <scope>NUCLEOTIDE SEQUENCE [LARGE SCALE GENOMIC DNA]</scope>
    <source>
        <strain evidence="2">F-4157</strain>
    </source>
</reference>
<dbReference type="AlphaFoldDB" id="W9C933"/>
<protein>
    <submittedName>
        <fullName evidence="1">Uncharacterized protein</fullName>
    </submittedName>
</protein>
<evidence type="ECO:0000313" key="1">
    <source>
        <dbReference type="EMBL" id="ESZ93277.1"/>
    </source>
</evidence>
<dbReference type="EMBL" id="AYSA01000332">
    <property type="protein sequence ID" value="ESZ93277.1"/>
    <property type="molecule type" value="Genomic_DNA"/>
</dbReference>
<comment type="caution">
    <text evidence="1">The sequence shown here is derived from an EMBL/GenBank/DDBJ whole genome shotgun (WGS) entry which is preliminary data.</text>
</comment>
<dbReference type="HOGENOM" id="CLU_1016191_0_0_1"/>